<name>A0ACC0FK69_9ERIC</name>
<keyword evidence="2" id="KW-1185">Reference proteome</keyword>
<accession>A0ACC0FK69</accession>
<dbReference type="EMBL" id="CM045771">
    <property type="protein sequence ID" value="KAI7988919.1"/>
    <property type="molecule type" value="Genomic_DNA"/>
</dbReference>
<proteinExistence type="predicted"/>
<comment type="caution">
    <text evidence="1">The sequence shown here is derived from an EMBL/GenBank/DDBJ whole genome shotgun (WGS) entry which is preliminary data.</text>
</comment>
<reference evidence="1 2" key="1">
    <citation type="journal article" date="2022" name="Plant J.">
        <title>Chromosome-level genome of Camellia lanceoleosa provides a valuable resource for understanding genome evolution and self-incompatibility.</title>
        <authorList>
            <person name="Gong W."/>
            <person name="Xiao S."/>
            <person name="Wang L."/>
            <person name="Liao Z."/>
            <person name="Chang Y."/>
            <person name="Mo W."/>
            <person name="Hu G."/>
            <person name="Li W."/>
            <person name="Zhao G."/>
            <person name="Zhu H."/>
            <person name="Hu X."/>
            <person name="Ji K."/>
            <person name="Xiang X."/>
            <person name="Song Q."/>
            <person name="Yuan D."/>
            <person name="Jin S."/>
            <person name="Zhang L."/>
        </authorList>
    </citation>
    <scope>NUCLEOTIDE SEQUENCE [LARGE SCALE GENOMIC DNA]</scope>
    <source>
        <strain evidence="1">SQ_2022a</strain>
    </source>
</reference>
<organism evidence="1 2">
    <name type="scientific">Camellia lanceoleosa</name>
    <dbReference type="NCBI Taxonomy" id="1840588"/>
    <lineage>
        <taxon>Eukaryota</taxon>
        <taxon>Viridiplantae</taxon>
        <taxon>Streptophyta</taxon>
        <taxon>Embryophyta</taxon>
        <taxon>Tracheophyta</taxon>
        <taxon>Spermatophyta</taxon>
        <taxon>Magnoliopsida</taxon>
        <taxon>eudicotyledons</taxon>
        <taxon>Gunneridae</taxon>
        <taxon>Pentapetalae</taxon>
        <taxon>asterids</taxon>
        <taxon>Ericales</taxon>
        <taxon>Theaceae</taxon>
        <taxon>Camellia</taxon>
    </lineage>
</organism>
<evidence type="ECO:0000313" key="1">
    <source>
        <dbReference type="EMBL" id="KAI7988919.1"/>
    </source>
</evidence>
<gene>
    <name evidence="1" type="ORF">LOK49_LG13G02843</name>
</gene>
<protein>
    <submittedName>
        <fullName evidence="1">Uncharacterized protein</fullName>
    </submittedName>
</protein>
<evidence type="ECO:0000313" key="2">
    <source>
        <dbReference type="Proteomes" id="UP001060215"/>
    </source>
</evidence>
<dbReference type="Proteomes" id="UP001060215">
    <property type="component" value="Chromosome 14"/>
</dbReference>
<sequence>MRSSPWQVHGLLSDVQRRCGAQRRECCGGNHLRKMLPAGALLPNEEQLDYSIAIEYGLPQALPVPKVDPSDADFAPFTPLQLFPLRIVQLVLVVAR</sequence>